<dbReference type="AlphaFoldDB" id="A0AAF0V012"/>
<dbReference type="EMBL" id="CP133622">
    <property type="protein sequence ID" value="WMV55945.1"/>
    <property type="molecule type" value="Genomic_DNA"/>
</dbReference>
<gene>
    <name evidence="1" type="ORF">MTR67_049330</name>
</gene>
<accession>A0AAF0V012</accession>
<name>A0AAF0V012_SOLVR</name>
<sequence>RNISEIVKPTNTKHSISLHLKRWWSIVPTCVWWAIWRERNLRCHENITNSIQKVKENCINMLFFWCKEDGIEEVEQLVDFLGSM</sequence>
<evidence type="ECO:0000313" key="1">
    <source>
        <dbReference type="EMBL" id="WMV55945.1"/>
    </source>
</evidence>
<evidence type="ECO:0000313" key="2">
    <source>
        <dbReference type="Proteomes" id="UP001234989"/>
    </source>
</evidence>
<dbReference type="Proteomes" id="UP001234989">
    <property type="component" value="Chromosome 11"/>
</dbReference>
<proteinExistence type="predicted"/>
<protein>
    <submittedName>
        <fullName evidence="1">Uncharacterized protein</fullName>
    </submittedName>
</protein>
<feature type="non-terminal residue" evidence="1">
    <location>
        <position position="1"/>
    </location>
</feature>
<organism evidence="1 2">
    <name type="scientific">Solanum verrucosum</name>
    <dbReference type="NCBI Taxonomy" id="315347"/>
    <lineage>
        <taxon>Eukaryota</taxon>
        <taxon>Viridiplantae</taxon>
        <taxon>Streptophyta</taxon>
        <taxon>Embryophyta</taxon>
        <taxon>Tracheophyta</taxon>
        <taxon>Spermatophyta</taxon>
        <taxon>Magnoliopsida</taxon>
        <taxon>eudicotyledons</taxon>
        <taxon>Gunneridae</taxon>
        <taxon>Pentapetalae</taxon>
        <taxon>asterids</taxon>
        <taxon>lamiids</taxon>
        <taxon>Solanales</taxon>
        <taxon>Solanaceae</taxon>
        <taxon>Solanoideae</taxon>
        <taxon>Solaneae</taxon>
        <taxon>Solanum</taxon>
    </lineage>
</organism>
<keyword evidence="2" id="KW-1185">Reference proteome</keyword>
<reference evidence="1" key="1">
    <citation type="submission" date="2023-08" db="EMBL/GenBank/DDBJ databases">
        <title>A de novo genome assembly of Solanum verrucosum Schlechtendal, a Mexican diploid species geographically isolated from the other diploid A-genome species in potato relatives.</title>
        <authorList>
            <person name="Hosaka K."/>
        </authorList>
    </citation>
    <scope>NUCLEOTIDE SEQUENCE</scope>
    <source>
        <tissue evidence="1">Young leaves</tissue>
    </source>
</reference>